<evidence type="ECO:0000313" key="3">
    <source>
        <dbReference type="EMBL" id="OMJ86609.1"/>
    </source>
</evidence>
<feature type="coiled-coil region" evidence="1">
    <location>
        <begin position="177"/>
        <end position="204"/>
    </location>
</feature>
<dbReference type="OrthoDB" id="289314at2759"/>
<name>A0A1R2CC78_9CILI</name>
<accession>A0A1R2CC78</accession>
<dbReference type="Gene3D" id="3.30.1520.10">
    <property type="entry name" value="Phox-like domain"/>
    <property type="match status" value="1"/>
</dbReference>
<feature type="domain" description="PX" evidence="2">
    <location>
        <begin position="34"/>
        <end position="146"/>
    </location>
</feature>
<dbReference type="InterPro" id="IPR001683">
    <property type="entry name" value="PX_dom"/>
</dbReference>
<gene>
    <name evidence="3" type="ORF">SteCoe_11823</name>
</gene>
<proteinExistence type="predicted"/>
<sequence>MDDITDEVLLDEQKFNSIALEGTQAQTIRNSTIVNVSISIESFQIVEERLRKHVVYKITGEENGNKFDVHRRYKEFRILHRILTQIWPGCVVPKLPPKKAVGNMKTSYIDKRKKLLEIFLIKVSTLPYFCACEAFSSFLHNSLNYSKIEKELKIPTVQEIATLYSDIFSEYTYFQPSLEQKIEIKELQKEVQELYEILKKVKKNARLSSFAFGRYEESISGLMNGLKTITPMLLINKNLNITPKDNYANPYINIRDWLRSDILDVESMMDGLNKYFVLEDDIGSVQARIEKKKKHLEQLQSGKKSISERLTNKKNETLAEEEGKSIEELESYKESLEKIISISIGKLLQCDIPKFKQQKIYKICVTMRNYSLATVQEYQEIAEQILQIEESLGH</sequence>
<evidence type="ECO:0000256" key="1">
    <source>
        <dbReference type="SAM" id="Coils"/>
    </source>
</evidence>
<dbReference type="CDD" id="cd06093">
    <property type="entry name" value="PX_domain"/>
    <property type="match status" value="1"/>
</dbReference>
<keyword evidence="4" id="KW-1185">Reference proteome</keyword>
<evidence type="ECO:0000313" key="4">
    <source>
        <dbReference type="Proteomes" id="UP000187209"/>
    </source>
</evidence>
<dbReference type="SUPFAM" id="SSF64268">
    <property type="entry name" value="PX domain"/>
    <property type="match status" value="1"/>
</dbReference>
<dbReference type="Pfam" id="PF00787">
    <property type="entry name" value="PX"/>
    <property type="match status" value="1"/>
</dbReference>
<dbReference type="EMBL" id="MPUH01000200">
    <property type="protein sequence ID" value="OMJ86609.1"/>
    <property type="molecule type" value="Genomic_DNA"/>
</dbReference>
<dbReference type="SMART" id="SM00312">
    <property type="entry name" value="PX"/>
    <property type="match status" value="1"/>
</dbReference>
<keyword evidence="1" id="KW-0175">Coiled coil</keyword>
<dbReference type="GO" id="GO:0035091">
    <property type="term" value="F:phosphatidylinositol binding"/>
    <property type="evidence" value="ECO:0007669"/>
    <property type="project" value="InterPro"/>
</dbReference>
<dbReference type="GO" id="GO:0005768">
    <property type="term" value="C:endosome"/>
    <property type="evidence" value="ECO:0007669"/>
    <property type="project" value="TreeGrafter"/>
</dbReference>
<organism evidence="3 4">
    <name type="scientific">Stentor coeruleus</name>
    <dbReference type="NCBI Taxonomy" id="5963"/>
    <lineage>
        <taxon>Eukaryota</taxon>
        <taxon>Sar</taxon>
        <taxon>Alveolata</taxon>
        <taxon>Ciliophora</taxon>
        <taxon>Postciliodesmatophora</taxon>
        <taxon>Heterotrichea</taxon>
        <taxon>Heterotrichida</taxon>
        <taxon>Stentoridae</taxon>
        <taxon>Stentor</taxon>
    </lineage>
</organism>
<protein>
    <recommendedName>
        <fullName evidence="2">PX domain-containing protein</fullName>
    </recommendedName>
</protein>
<dbReference type="Proteomes" id="UP000187209">
    <property type="component" value="Unassembled WGS sequence"/>
</dbReference>
<dbReference type="PANTHER" id="PTHR10555:SF170">
    <property type="entry name" value="FI18122P1"/>
    <property type="match status" value="1"/>
</dbReference>
<dbReference type="InterPro" id="IPR036871">
    <property type="entry name" value="PX_dom_sf"/>
</dbReference>
<reference evidence="3 4" key="1">
    <citation type="submission" date="2016-11" db="EMBL/GenBank/DDBJ databases">
        <title>The macronuclear genome of Stentor coeruleus: a giant cell with tiny introns.</title>
        <authorList>
            <person name="Slabodnick M."/>
            <person name="Ruby J.G."/>
            <person name="Reiff S.B."/>
            <person name="Swart E.C."/>
            <person name="Gosai S."/>
            <person name="Prabakaran S."/>
            <person name="Witkowska E."/>
            <person name="Larue G.E."/>
            <person name="Fisher S."/>
            <person name="Freeman R.M."/>
            <person name="Gunawardena J."/>
            <person name="Chu W."/>
            <person name="Stover N.A."/>
            <person name="Gregory B.D."/>
            <person name="Nowacki M."/>
            <person name="Derisi J."/>
            <person name="Roy S.W."/>
            <person name="Marshall W.F."/>
            <person name="Sood P."/>
        </authorList>
    </citation>
    <scope>NUCLEOTIDE SEQUENCE [LARGE SCALE GENOMIC DNA]</scope>
    <source>
        <strain evidence="3">WM001</strain>
    </source>
</reference>
<dbReference type="AlphaFoldDB" id="A0A1R2CC78"/>
<comment type="caution">
    <text evidence="3">The sequence shown here is derived from an EMBL/GenBank/DDBJ whole genome shotgun (WGS) entry which is preliminary data.</text>
</comment>
<dbReference type="PANTHER" id="PTHR10555">
    <property type="entry name" value="SORTING NEXIN"/>
    <property type="match status" value="1"/>
</dbReference>
<dbReference type="PROSITE" id="PS50195">
    <property type="entry name" value="PX"/>
    <property type="match status" value="1"/>
</dbReference>
<evidence type="ECO:0000259" key="2">
    <source>
        <dbReference type="PROSITE" id="PS50195"/>
    </source>
</evidence>